<keyword evidence="2" id="KW-1185">Reference proteome</keyword>
<protein>
    <submittedName>
        <fullName evidence="1">Uncharacterized protein</fullName>
    </submittedName>
</protein>
<name>A0A0C2WVG6_AMAMK</name>
<proteinExistence type="predicted"/>
<organism evidence="1 2">
    <name type="scientific">Amanita muscaria (strain Koide BX008)</name>
    <dbReference type="NCBI Taxonomy" id="946122"/>
    <lineage>
        <taxon>Eukaryota</taxon>
        <taxon>Fungi</taxon>
        <taxon>Dikarya</taxon>
        <taxon>Basidiomycota</taxon>
        <taxon>Agaricomycotina</taxon>
        <taxon>Agaricomycetes</taxon>
        <taxon>Agaricomycetidae</taxon>
        <taxon>Agaricales</taxon>
        <taxon>Pluteineae</taxon>
        <taxon>Amanitaceae</taxon>
        <taxon>Amanita</taxon>
    </lineage>
</organism>
<accession>A0A0C2WVG6</accession>
<evidence type="ECO:0000313" key="1">
    <source>
        <dbReference type="EMBL" id="KIL60796.1"/>
    </source>
</evidence>
<sequence>MMYFGAIAGMHLATEEADEYPHRNDLCAIANERSMKILDDQLDQDPEDELEDDDEIDKTRQEIAELIDQHISCRDKRSGKIIKYVVVDYINSLIAGDYVVLEDRQGRRRNVTLEQLLEIRVHC</sequence>
<dbReference type="EMBL" id="KN818293">
    <property type="protein sequence ID" value="KIL60796.1"/>
    <property type="molecule type" value="Genomic_DNA"/>
</dbReference>
<evidence type="ECO:0000313" key="2">
    <source>
        <dbReference type="Proteomes" id="UP000054549"/>
    </source>
</evidence>
<reference evidence="1 2" key="1">
    <citation type="submission" date="2014-04" db="EMBL/GenBank/DDBJ databases">
        <title>Evolutionary Origins and Diversification of the Mycorrhizal Mutualists.</title>
        <authorList>
            <consortium name="DOE Joint Genome Institute"/>
            <consortium name="Mycorrhizal Genomics Consortium"/>
            <person name="Kohler A."/>
            <person name="Kuo A."/>
            <person name="Nagy L.G."/>
            <person name="Floudas D."/>
            <person name="Copeland A."/>
            <person name="Barry K.W."/>
            <person name="Cichocki N."/>
            <person name="Veneault-Fourrey C."/>
            <person name="LaButti K."/>
            <person name="Lindquist E.A."/>
            <person name="Lipzen A."/>
            <person name="Lundell T."/>
            <person name="Morin E."/>
            <person name="Murat C."/>
            <person name="Riley R."/>
            <person name="Ohm R."/>
            <person name="Sun H."/>
            <person name="Tunlid A."/>
            <person name="Henrissat B."/>
            <person name="Grigoriev I.V."/>
            <person name="Hibbett D.S."/>
            <person name="Martin F."/>
        </authorList>
    </citation>
    <scope>NUCLEOTIDE SEQUENCE [LARGE SCALE GENOMIC DNA]</scope>
    <source>
        <strain evidence="1 2">Koide BX008</strain>
    </source>
</reference>
<dbReference type="InParanoid" id="A0A0C2WVG6"/>
<dbReference type="AlphaFoldDB" id="A0A0C2WVG6"/>
<gene>
    <name evidence="1" type="ORF">M378DRAFT_26384</name>
</gene>
<dbReference type="HOGENOM" id="CLU_2014686_0_0_1"/>
<dbReference type="Proteomes" id="UP000054549">
    <property type="component" value="Unassembled WGS sequence"/>
</dbReference>